<reference evidence="4" key="1">
    <citation type="submission" date="2016-06" db="EMBL/GenBank/DDBJ databases">
        <authorList>
            <person name="Varghese N."/>
            <person name="Submissions Spin"/>
        </authorList>
    </citation>
    <scope>NUCLEOTIDE SEQUENCE [LARGE SCALE GENOMIC DNA]</scope>
    <source>
        <strain evidence="4">DSM 44830</strain>
    </source>
</reference>
<dbReference type="InterPro" id="IPR045629">
    <property type="entry name" value="DUF6232"/>
</dbReference>
<accession>A0A1C4XJE3</accession>
<gene>
    <name evidence="3" type="ORF">GA0070564_103141</name>
</gene>
<evidence type="ECO:0000256" key="2">
    <source>
        <dbReference type="SAM" id="Phobius"/>
    </source>
</evidence>
<sequence length="238" mass="25796">MTTENRDKTESGAGTRRVGDPVPPGNRGTAGARRAENGRSGRRSVGGTPHAVAEESTGPPWGEVHVQTRHRANRRTRPAGAGEGHLLYARPGIVVTVARFSVGRQSYPIAELTHLRTDRGPHDRFAVRVVAATAAVIGATGVLLGFTGGLERLTAGAYLALGAFAVLPVLLALAGDWWRPPPYELWGWYRGVETLLFSSDDQGQFDEVTAALDRARDRIRYADWEGAADRADPWRPDR</sequence>
<keyword evidence="4" id="KW-1185">Reference proteome</keyword>
<evidence type="ECO:0000313" key="4">
    <source>
        <dbReference type="Proteomes" id="UP000199504"/>
    </source>
</evidence>
<feature type="compositionally biased region" description="Basic and acidic residues" evidence="1">
    <location>
        <begin position="1"/>
        <end position="10"/>
    </location>
</feature>
<organism evidence="3 4">
    <name type="scientific">Micromonospora mirobrigensis</name>
    <dbReference type="NCBI Taxonomy" id="262898"/>
    <lineage>
        <taxon>Bacteria</taxon>
        <taxon>Bacillati</taxon>
        <taxon>Actinomycetota</taxon>
        <taxon>Actinomycetes</taxon>
        <taxon>Micromonosporales</taxon>
        <taxon>Micromonosporaceae</taxon>
        <taxon>Micromonospora</taxon>
    </lineage>
</organism>
<keyword evidence="2" id="KW-0812">Transmembrane</keyword>
<proteinExistence type="predicted"/>
<feature type="transmembrane region" description="Helical" evidence="2">
    <location>
        <begin position="158"/>
        <end position="178"/>
    </location>
</feature>
<feature type="compositionally biased region" description="Basic residues" evidence="1">
    <location>
        <begin position="67"/>
        <end position="77"/>
    </location>
</feature>
<protein>
    <submittedName>
        <fullName evidence="3">Uncharacterized protein</fullName>
    </submittedName>
</protein>
<dbReference type="EMBL" id="FMCX01000003">
    <property type="protein sequence ID" value="SCF08630.1"/>
    <property type="molecule type" value="Genomic_DNA"/>
</dbReference>
<keyword evidence="2" id="KW-1133">Transmembrane helix</keyword>
<keyword evidence="2" id="KW-0472">Membrane</keyword>
<evidence type="ECO:0000256" key="1">
    <source>
        <dbReference type="SAM" id="MobiDB-lite"/>
    </source>
</evidence>
<dbReference type="Proteomes" id="UP000199504">
    <property type="component" value="Unassembled WGS sequence"/>
</dbReference>
<name>A0A1C4XJE3_9ACTN</name>
<dbReference type="Pfam" id="PF19744">
    <property type="entry name" value="DUF6232"/>
    <property type="match status" value="1"/>
</dbReference>
<evidence type="ECO:0000313" key="3">
    <source>
        <dbReference type="EMBL" id="SCF08630.1"/>
    </source>
</evidence>
<feature type="transmembrane region" description="Helical" evidence="2">
    <location>
        <begin position="125"/>
        <end position="146"/>
    </location>
</feature>
<dbReference type="AlphaFoldDB" id="A0A1C4XJE3"/>
<feature type="region of interest" description="Disordered" evidence="1">
    <location>
        <begin position="1"/>
        <end position="83"/>
    </location>
</feature>